<dbReference type="RefSeq" id="WP_053400440.1">
    <property type="nucleotide sequence ID" value="NZ_JBBCZF010000001.1"/>
</dbReference>
<evidence type="ECO:0000313" key="2">
    <source>
        <dbReference type="EMBL" id="KOO47534.1"/>
    </source>
</evidence>
<keyword evidence="3" id="KW-1185">Reference proteome</keyword>
<feature type="transmembrane region" description="Helical" evidence="1">
    <location>
        <begin position="36"/>
        <end position="56"/>
    </location>
</feature>
<name>A0A0M0L930_9BACI</name>
<dbReference type="InterPro" id="IPR025090">
    <property type="entry name" value="DUF4017"/>
</dbReference>
<keyword evidence="1" id="KW-0472">Membrane</keyword>
<sequence>MKKIIPPLFVYLAVCLLTIFLPASDGYNTIGWKLFVGQLYAIPALLMAVLIMFFVFKRPSHN</sequence>
<accession>A0A0M0L930</accession>
<gene>
    <name evidence="2" type="ORF">AMD01_05690</name>
</gene>
<keyword evidence="1" id="KW-1133">Transmembrane helix</keyword>
<dbReference type="AlphaFoldDB" id="A0A0M0L930"/>
<dbReference type="Pfam" id="PF13209">
    <property type="entry name" value="DUF4017"/>
    <property type="match status" value="1"/>
</dbReference>
<comment type="caution">
    <text evidence="2">The sequence shown here is derived from an EMBL/GenBank/DDBJ whole genome shotgun (WGS) entry which is preliminary data.</text>
</comment>
<keyword evidence="1" id="KW-0812">Transmembrane</keyword>
<dbReference type="Proteomes" id="UP000037558">
    <property type="component" value="Unassembled WGS sequence"/>
</dbReference>
<dbReference type="PATRIC" id="fig|284581.3.peg.4531"/>
<evidence type="ECO:0000256" key="1">
    <source>
        <dbReference type="SAM" id="Phobius"/>
    </source>
</evidence>
<organism evidence="2 3">
    <name type="scientific">Priestia koreensis</name>
    <dbReference type="NCBI Taxonomy" id="284581"/>
    <lineage>
        <taxon>Bacteria</taxon>
        <taxon>Bacillati</taxon>
        <taxon>Bacillota</taxon>
        <taxon>Bacilli</taxon>
        <taxon>Bacillales</taxon>
        <taxon>Bacillaceae</taxon>
        <taxon>Priestia</taxon>
    </lineage>
</organism>
<proteinExistence type="predicted"/>
<protein>
    <recommendedName>
        <fullName evidence="4">DUF4017 domain-containing protein</fullName>
    </recommendedName>
</protein>
<reference evidence="3" key="1">
    <citation type="submission" date="2015-08" db="EMBL/GenBank/DDBJ databases">
        <title>Fjat-14210 dsm16467.</title>
        <authorList>
            <person name="Liu B."/>
            <person name="Wang J."/>
            <person name="Zhu Y."/>
            <person name="Liu G."/>
            <person name="Chen Q."/>
            <person name="Chen Z."/>
            <person name="Lan J."/>
            <person name="Che J."/>
            <person name="Ge C."/>
            <person name="Shi H."/>
            <person name="Pan Z."/>
            <person name="Liu X."/>
        </authorList>
    </citation>
    <scope>NUCLEOTIDE SEQUENCE [LARGE SCALE GENOMIC DNA]</scope>
    <source>
        <strain evidence="3">DSM 16467</strain>
    </source>
</reference>
<dbReference type="OrthoDB" id="2900729at2"/>
<dbReference type="EMBL" id="LILC01000007">
    <property type="protein sequence ID" value="KOO47534.1"/>
    <property type="molecule type" value="Genomic_DNA"/>
</dbReference>
<evidence type="ECO:0000313" key="3">
    <source>
        <dbReference type="Proteomes" id="UP000037558"/>
    </source>
</evidence>
<evidence type="ECO:0008006" key="4">
    <source>
        <dbReference type="Google" id="ProtNLM"/>
    </source>
</evidence>